<comment type="similarity">
    <text evidence="1">Belongs to the 4-hydroxybenzoyl-CoA thioesterase family.</text>
</comment>
<organism evidence="3 4">
    <name type="scientific">Chitinophaga agrisoli</name>
    <dbReference type="NCBI Taxonomy" id="2607653"/>
    <lineage>
        <taxon>Bacteria</taxon>
        <taxon>Pseudomonadati</taxon>
        <taxon>Bacteroidota</taxon>
        <taxon>Chitinophagia</taxon>
        <taxon>Chitinophagales</taxon>
        <taxon>Chitinophagaceae</taxon>
        <taxon>Chitinophaga</taxon>
    </lineage>
</organism>
<keyword evidence="4" id="KW-1185">Reference proteome</keyword>
<reference evidence="3 4" key="2">
    <citation type="submission" date="2019-09" db="EMBL/GenBank/DDBJ databases">
        <authorList>
            <person name="Jin C."/>
        </authorList>
    </citation>
    <scope>NUCLEOTIDE SEQUENCE [LARGE SCALE GENOMIC DNA]</scope>
    <source>
        <strain evidence="3 4">BN140078</strain>
    </source>
</reference>
<evidence type="ECO:0000256" key="1">
    <source>
        <dbReference type="ARBA" id="ARBA00005953"/>
    </source>
</evidence>
<evidence type="ECO:0000313" key="3">
    <source>
        <dbReference type="EMBL" id="KAA2241546.1"/>
    </source>
</evidence>
<dbReference type="RefSeq" id="WP_149839060.1">
    <property type="nucleotide sequence ID" value="NZ_VUOC01000003.1"/>
</dbReference>
<dbReference type="PANTHER" id="PTHR31793">
    <property type="entry name" value="4-HYDROXYBENZOYL-COA THIOESTERASE FAMILY MEMBER"/>
    <property type="match status" value="1"/>
</dbReference>
<dbReference type="PANTHER" id="PTHR31793:SF27">
    <property type="entry name" value="NOVEL THIOESTERASE SUPERFAMILY DOMAIN AND SAPOSIN A-TYPE DOMAIN CONTAINING PROTEIN (0610012H03RIK)"/>
    <property type="match status" value="1"/>
</dbReference>
<gene>
    <name evidence="3" type="ORF">F0L74_16770</name>
</gene>
<dbReference type="InterPro" id="IPR029069">
    <property type="entry name" value="HotDog_dom_sf"/>
</dbReference>
<dbReference type="GO" id="GO:0047617">
    <property type="term" value="F:fatty acyl-CoA hydrolase activity"/>
    <property type="evidence" value="ECO:0007669"/>
    <property type="project" value="TreeGrafter"/>
</dbReference>
<comment type="caution">
    <text evidence="3">The sequence shown here is derived from an EMBL/GenBank/DDBJ whole genome shotgun (WGS) entry which is preliminary data.</text>
</comment>
<dbReference type="AlphaFoldDB" id="A0A5B2VTC5"/>
<dbReference type="SUPFAM" id="SSF54637">
    <property type="entry name" value="Thioesterase/thiol ester dehydrase-isomerase"/>
    <property type="match status" value="1"/>
</dbReference>
<keyword evidence="2" id="KW-0378">Hydrolase</keyword>
<sequence length="142" mass="15918">MARVKLDLPAQFGFKTRIPIRITDLNYGKHVGNDAILSIIHESRVQYLAHHGFVELSEDGLGLIMADVAIIYKGESFHGDVLEVEVAAAEHTASGFDLYYRITALRNDTSLLIAEGKTGMVCFNYQLRKVTRLPADWKEKLV</sequence>
<dbReference type="CDD" id="cd00586">
    <property type="entry name" value="4HBT"/>
    <property type="match status" value="1"/>
</dbReference>
<dbReference type="InterPro" id="IPR050563">
    <property type="entry name" value="4-hydroxybenzoyl-CoA_TE"/>
</dbReference>
<dbReference type="Proteomes" id="UP000324611">
    <property type="component" value="Unassembled WGS sequence"/>
</dbReference>
<protein>
    <submittedName>
        <fullName evidence="3">Thioesterase</fullName>
    </submittedName>
</protein>
<dbReference type="EMBL" id="VUOC01000003">
    <property type="protein sequence ID" value="KAA2241546.1"/>
    <property type="molecule type" value="Genomic_DNA"/>
</dbReference>
<reference evidence="3 4" key="1">
    <citation type="submission" date="2019-09" db="EMBL/GenBank/DDBJ databases">
        <title>Chitinophaga ginsengihumi sp. nov., isolated from soil of ginseng rhizosphere.</title>
        <authorList>
            <person name="Lee J."/>
        </authorList>
    </citation>
    <scope>NUCLEOTIDE SEQUENCE [LARGE SCALE GENOMIC DNA]</scope>
    <source>
        <strain evidence="3 4">BN140078</strain>
    </source>
</reference>
<name>A0A5B2VTC5_9BACT</name>
<evidence type="ECO:0000256" key="2">
    <source>
        <dbReference type="ARBA" id="ARBA00022801"/>
    </source>
</evidence>
<dbReference type="Pfam" id="PF13279">
    <property type="entry name" value="4HBT_2"/>
    <property type="match status" value="1"/>
</dbReference>
<evidence type="ECO:0000313" key="4">
    <source>
        <dbReference type="Proteomes" id="UP000324611"/>
    </source>
</evidence>
<dbReference type="Gene3D" id="3.10.129.10">
    <property type="entry name" value="Hotdog Thioesterase"/>
    <property type="match status" value="1"/>
</dbReference>
<proteinExistence type="inferred from homology"/>
<accession>A0A5B2VTC5</accession>